<evidence type="ECO:0000256" key="2">
    <source>
        <dbReference type="ARBA" id="ARBA00022801"/>
    </source>
</evidence>
<sequence length="533" mass="57591">MPENLVRPRRVRLISLAAAAALLLSGCVNSGGDEASGTEATPGTQGAKAEPVTATSVPAEELPGAAEDYTEYYEQDLEWSSCAETMLCADVTVPMDWAEPGAQEDLEIQIISSETGGDDAEYLLTNPGGPGSSGYDAVADTLSIAFSEELAEGYNIIGFDPRGVHRSAPVTCLDDAEMDEYREQVSEEQLDSDAAYTEARESAAELTAKCESESGALLGHVDTLSAVRDMDVIRAALDQDELNYLGFSYGTKLGMTYAQHYGPRVGRFVLDGMLDVSLDAHELNKGQAVGFEEALANYAQWCVEQETCPAGDSEDEVLERVQDLFAGVAETPTQGADGRTINVSTVVSGFITPMYSRASWPLLSEALTMALVQQDFTAFQYFADLQAGRSPDGSYEWINSFAFNAVMCLDYPMPQDQEQIDAEFDEVSEEAPTFGPYLGHRAVVCGEWPAENVSEPWYPDLGEVDELLMIGTTGDPATPVEWAENMHEQVPQSSLIIREGEGHLAYRTGNSCVDEAVDGYLLDGELSEGRADC</sequence>
<name>A0A2T0YR61_9MICC</name>
<dbReference type="InterPro" id="IPR051601">
    <property type="entry name" value="Serine_prot/Carboxylest_S33"/>
</dbReference>
<dbReference type="AlphaFoldDB" id="A0A2T0YR61"/>
<feature type="domain" description="AB hydrolase-1" evidence="5">
    <location>
        <begin position="124"/>
        <end position="313"/>
    </location>
</feature>
<dbReference type="GO" id="GO:0016787">
    <property type="term" value="F:hydrolase activity"/>
    <property type="evidence" value="ECO:0007669"/>
    <property type="project" value="UniProtKB-KW"/>
</dbReference>
<evidence type="ECO:0000256" key="1">
    <source>
        <dbReference type="ARBA" id="ARBA00010088"/>
    </source>
</evidence>
<evidence type="ECO:0000313" key="8">
    <source>
        <dbReference type="Proteomes" id="UP000238217"/>
    </source>
</evidence>
<dbReference type="Pfam" id="PF08386">
    <property type="entry name" value="Abhydrolase_4"/>
    <property type="match status" value="1"/>
</dbReference>
<evidence type="ECO:0000256" key="4">
    <source>
        <dbReference type="SAM" id="SignalP"/>
    </source>
</evidence>
<evidence type="ECO:0000256" key="3">
    <source>
        <dbReference type="SAM" id="MobiDB-lite"/>
    </source>
</evidence>
<protein>
    <submittedName>
        <fullName evidence="7">Alpha/beta hydrolase family protein</fullName>
    </submittedName>
</protein>
<reference evidence="7 8" key="1">
    <citation type="submission" date="2018-03" db="EMBL/GenBank/DDBJ databases">
        <title>Comparative analysis of microorganisms from saline springs in Andes Mountain Range, Colombia.</title>
        <authorList>
            <person name="Rubin E."/>
        </authorList>
    </citation>
    <scope>NUCLEOTIDE SEQUENCE [LARGE SCALE GENOMIC DNA]</scope>
    <source>
        <strain evidence="7 8">CG 35</strain>
    </source>
</reference>
<feature type="chain" id="PRO_5039486789" evidence="4">
    <location>
        <begin position="31"/>
        <end position="533"/>
    </location>
</feature>
<gene>
    <name evidence="7" type="ORF">BCL67_10347</name>
</gene>
<dbReference type="InterPro" id="IPR013595">
    <property type="entry name" value="Pept_S33_TAP-like_C"/>
</dbReference>
<dbReference type="SUPFAM" id="SSF53474">
    <property type="entry name" value="alpha/beta-Hydrolases"/>
    <property type="match status" value="1"/>
</dbReference>
<dbReference type="OrthoDB" id="3252468at2"/>
<dbReference type="Proteomes" id="UP000238217">
    <property type="component" value="Unassembled WGS sequence"/>
</dbReference>
<dbReference type="PANTHER" id="PTHR43248">
    <property type="entry name" value="2-SUCCINYL-6-HYDROXY-2,4-CYCLOHEXADIENE-1-CARBOXYLATE SYNTHASE"/>
    <property type="match status" value="1"/>
</dbReference>
<organism evidence="7 8">
    <name type="scientific">Nesterenkonia sandarakina</name>
    <dbReference type="NCBI Taxonomy" id="272918"/>
    <lineage>
        <taxon>Bacteria</taxon>
        <taxon>Bacillati</taxon>
        <taxon>Actinomycetota</taxon>
        <taxon>Actinomycetes</taxon>
        <taxon>Micrococcales</taxon>
        <taxon>Micrococcaceae</taxon>
        <taxon>Nesterenkonia</taxon>
    </lineage>
</organism>
<comment type="caution">
    <text evidence="7">The sequence shown here is derived from an EMBL/GenBank/DDBJ whole genome shotgun (WGS) entry which is preliminary data.</text>
</comment>
<comment type="similarity">
    <text evidence="1">Belongs to the peptidase S33 family.</text>
</comment>
<accession>A0A2T0YR61</accession>
<dbReference type="InterPro" id="IPR000073">
    <property type="entry name" value="AB_hydrolase_1"/>
</dbReference>
<keyword evidence="4" id="KW-0732">Signal</keyword>
<evidence type="ECO:0000313" key="7">
    <source>
        <dbReference type="EMBL" id="PRZ18062.1"/>
    </source>
</evidence>
<keyword evidence="8" id="KW-1185">Reference proteome</keyword>
<dbReference type="RefSeq" id="WP_106121969.1">
    <property type="nucleotide sequence ID" value="NZ_PVTY01000003.1"/>
</dbReference>
<keyword evidence="2 7" id="KW-0378">Hydrolase</keyword>
<dbReference type="InterPro" id="IPR029058">
    <property type="entry name" value="AB_hydrolase_fold"/>
</dbReference>
<dbReference type="PROSITE" id="PS51257">
    <property type="entry name" value="PROKAR_LIPOPROTEIN"/>
    <property type="match status" value="1"/>
</dbReference>
<dbReference type="PANTHER" id="PTHR43248:SF25">
    <property type="entry name" value="AB HYDROLASE-1 DOMAIN-CONTAINING PROTEIN-RELATED"/>
    <property type="match status" value="1"/>
</dbReference>
<evidence type="ECO:0000259" key="6">
    <source>
        <dbReference type="Pfam" id="PF08386"/>
    </source>
</evidence>
<evidence type="ECO:0000259" key="5">
    <source>
        <dbReference type="Pfam" id="PF00561"/>
    </source>
</evidence>
<feature type="region of interest" description="Disordered" evidence="3">
    <location>
        <begin position="33"/>
        <end position="63"/>
    </location>
</feature>
<proteinExistence type="inferred from homology"/>
<feature type="signal peptide" evidence="4">
    <location>
        <begin position="1"/>
        <end position="30"/>
    </location>
</feature>
<dbReference type="Gene3D" id="3.40.50.1820">
    <property type="entry name" value="alpha/beta hydrolase"/>
    <property type="match status" value="1"/>
</dbReference>
<dbReference type="Pfam" id="PF00561">
    <property type="entry name" value="Abhydrolase_1"/>
    <property type="match status" value="1"/>
</dbReference>
<dbReference type="EMBL" id="PVTY01000003">
    <property type="protein sequence ID" value="PRZ18062.1"/>
    <property type="molecule type" value="Genomic_DNA"/>
</dbReference>
<feature type="domain" description="Peptidase S33 tripeptidyl aminopeptidase-like C-terminal" evidence="6">
    <location>
        <begin position="432"/>
        <end position="533"/>
    </location>
</feature>